<protein>
    <submittedName>
        <fullName evidence="3">Uncharacterized protein</fullName>
    </submittedName>
</protein>
<accession>A0A8J3PTD8</accession>
<evidence type="ECO:0000256" key="2">
    <source>
        <dbReference type="SAM" id="Phobius"/>
    </source>
</evidence>
<dbReference type="Proteomes" id="UP000630097">
    <property type="component" value="Unassembled WGS sequence"/>
</dbReference>
<feature type="transmembrane region" description="Helical" evidence="2">
    <location>
        <begin position="27"/>
        <end position="49"/>
    </location>
</feature>
<organism evidence="3 4">
    <name type="scientific">Planotetraspora kaengkrachanensis</name>
    <dbReference type="NCBI Taxonomy" id="575193"/>
    <lineage>
        <taxon>Bacteria</taxon>
        <taxon>Bacillati</taxon>
        <taxon>Actinomycetota</taxon>
        <taxon>Actinomycetes</taxon>
        <taxon>Streptosporangiales</taxon>
        <taxon>Streptosporangiaceae</taxon>
        <taxon>Planotetraspora</taxon>
    </lineage>
</organism>
<keyword evidence="4" id="KW-1185">Reference proteome</keyword>
<comment type="caution">
    <text evidence="3">The sequence shown here is derived from an EMBL/GenBank/DDBJ whole genome shotgun (WGS) entry which is preliminary data.</text>
</comment>
<keyword evidence="2" id="KW-0472">Membrane</keyword>
<dbReference type="AlphaFoldDB" id="A0A8J3PTD8"/>
<feature type="compositionally biased region" description="Low complexity" evidence="1">
    <location>
        <begin position="61"/>
        <end position="77"/>
    </location>
</feature>
<evidence type="ECO:0000313" key="3">
    <source>
        <dbReference type="EMBL" id="GIG80809.1"/>
    </source>
</evidence>
<feature type="compositionally biased region" description="Basic and acidic residues" evidence="1">
    <location>
        <begin position="78"/>
        <end position="92"/>
    </location>
</feature>
<sequence>MFGITQKPVTGYFTGDGALEVPQASTLGVGLGLGLGLFVALATAGPVVLTSAARDSPGSCRNTVTATATPRRTTKPTITERPRTLEHYRPSS</sequence>
<keyword evidence="2" id="KW-0812">Transmembrane</keyword>
<feature type="region of interest" description="Disordered" evidence="1">
    <location>
        <begin position="52"/>
        <end position="92"/>
    </location>
</feature>
<reference evidence="3 4" key="1">
    <citation type="submission" date="2021-01" db="EMBL/GenBank/DDBJ databases">
        <title>Whole genome shotgun sequence of Planotetraspora kaengkrachanensis NBRC 104272.</title>
        <authorList>
            <person name="Komaki H."/>
            <person name="Tamura T."/>
        </authorList>
    </citation>
    <scope>NUCLEOTIDE SEQUENCE [LARGE SCALE GENOMIC DNA]</scope>
    <source>
        <strain evidence="3 4">NBRC 104272</strain>
    </source>
</reference>
<evidence type="ECO:0000256" key="1">
    <source>
        <dbReference type="SAM" id="MobiDB-lite"/>
    </source>
</evidence>
<keyword evidence="2" id="KW-1133">Transmembrane helix</keyword>
<evidence type="ECO:0000313" key="4">
    <source>
        <dbReference type="Proteomes" id="UP000630097"/>
    </source>
</evidence>
<proteinExistence type="predicted"/>
<name>A0A8J3PTD8_9ACTN</name>
<dbReference type="EMBL" id="BONV01000017">
    <property type="protein sequence ID" value="GIG80809.1"/>
    <property type="molecule type" value="Genomic_DNA"/>
</dbReference>
<gene>
    <name evidence="3" type="ORF">Pka01_39360</name>
</gene>